<evidence type="ECO:0000313" key="2">
    <source>
        <dbReference type="Proteomes" id="UP000494102"/>
    </source>
</evidence>
<reference evidence="1 2" key="1">
    <citation type="submission" date="2020-04" db="EMBL/GenBank/DDBJ databases">
        <authorList>
            <person name="De Canck E."/>
        </authorList>
    </citation>
    <scope>NUCLEOTIDE SEQUENCE [LARGE SCALE GENOMIC DNA]</scope>
    <source>
        <strain evidence="1 2">LMG 9964</strain>
    </source>
</reference>
<protein>
    <submittedName>
        <fullName evidence="1">Uncharacterized protein</fullName>
    </submittedName>
</protein>
<gene>
    <name evidence="1" type="ORF">LMG9964_04971</name>
</gene>
<dbReference type="EMBL" id="CADILN010000008">
    <property type="protein sequence ID" value="CAB4051294.1"/>
    <property type="molecule type" value="Genomic_DNA"/>
</dbReference>
<organism evidence="1 2">
    <name type="scientific">Paraburkholderia phenoliruptrix</name>
    <dbReference type="NCBI Taxonomy" id="252970"/>
    <lineage>
        <taxon>Bacteria</taxon>
        <taxon>Pseudomonadati</taxon>
        <taxon>Pseudomonadota</taxon>
        <taxon>Betaproteobacteria</taxon>
        <taxon>Burkholderiales</taxon>
        <taxon>Burkholderiaceae</taxon>
        <taxon>Paraburkholderia</taxon>
    </lineage>
</organism>
<evidence type="ECO:0000313" key="1">
    <source>
        <dbReference type="EMBL" id="CAB4051294.1"/>
    </source>
</evidence>
<dbReference type="AlphaFoldDB" id="A0A6J5KEI7"/>
<sequence>MSATRALMGALGEARKQHGTLARYGTGAHSANGDELNKNEAPGLASLPAWHRTGSECRAVRRGPDANYAILPESAGRGSVWAGQGVC</sequence>
<proteinExistence type="predicted"/>
<dbReference type="Proteomes" id="UP000494102">
    <property type="component" value="Unassembled WGS sequence"/>
</dbReference>
<name>A0A6J5KEI7_9BURK</name>
<accession>A0A6J5KEI7</accession>